<sequence>MSSFDLEQYISNYTGLTKVKRLIFAAENSKELRSEAARLAVKQLKTGINTQLYKEVLEKFANDLNEKYDEAWVSSVDQEAAKTLEKLEIELNSFRTNLIKESIRMGHNELGDFYFARGELQNAFKSYLRTRDYCTSSKHIIHMCLSVIKIGIETGNFNTINQYVQKAEQTPDIAEGQDKVAVSKIAVASALYNLESKKYKTVAKKLLECDVSLGDEFNDVISLQDIAIYAGLTALATFDRRELYNLLDNSSFKNFLELVPLVRELIQDFYESRYTSALTGLDRLLPELVFDIHLRDHVQPLYQKIRSRSLIQYVSPFTSVDMNRMAKVFNTSVVDLEKEVATLIQEKQIKARIDSHNKILYARMTDQRNNTFQRVIDLGDSYIHDTENNILRMNIMKHKDFAVKPLRRTANKNQMMM</sequence>
<gene>
    <name evidence="8" type="ORF">AKO1_010856</name>
</gene>
<dbReference type="GO" id="GO:0005737">
    <property type="term" value="C:cytoplasm"/>
    <property type="evidence" value="ECO:0007669"/>
    <property type="project" value="UniProtKB-SubCell"/>
</dbReference>
<evidence type="ECO:0000256" key="1">
    <source>
        <dbReference type="ARBA" id="ARBA00004123"/>
    </source>
</evidence>
<feature type="domain" description="PCI" evidence="7">
    <location>
        <begin position="198"/>
        <end position="367"/>
    </location>
</feature>
<dbReference type="GO" id="GO:0008180">
    <property type="term" value="C:COP9 signalosome"/>
    <property type="evidence" value="ECO:0007669"/>
    <property type="project" value="UniProtKB-KW"/>
</dbReference>
<dbReference type="Pfam" id="PF01399">
    <property type="entry name" value="PCI"/>
    <property type="match status" value="1"/>
</dbReference>
<evidence type="ECO:0000256" key="4">
    <source>
        <dbReference type="ARBA" id="ARBA00022490"/>
    </source>
</evidence>
<keyword evidence="4" id="KW-0963">Cytoplasm</keyword>
<dbReference type="PANTHER" id="PTHR14145:SF2">
    <property type="entry name" value="COP9 SIGNALOSOME COMPLEX SUBUNIT 1"/>
    <property type="match status" value="1"/>
</dbReference>
<evidence type="ECO:0000313" key="8">
    <source>
        <dbReference type="EMBL" id="KAL0477532.1"/>
    </source>
</evidence>
<dbReference type="InterPro" id="IPR045135">
    <property type="entry name" value="Rpn7_N"/>
</dbReference>
<organism evidence="8 9">
    <name type="scientific">Acrasis kona</name>
    <dbReference type="NCBI Taxonomy" id="1008807"/>
    <lineage>
        <taxon>Eukaryota</taxon>
        <taxon>Discoba</taxon>
        <taxon>Heterolobosea</taxon>
        <taxon>Tetramitia</taxon>
        <taxon>Eutetramitia</taxon>
        <taxon>Acrasidae</taxon>
        <taxon>Acrasis</taxon>
    </lineage>
</organism>
<evidence type="ECO:0000256" key="5">
    <source>
        <dbReference type="ARBA" id="ARBA00022790"/>
    </source>
</evidence>
<reference evidence="8 9" key="1">
    <citation type="submission" date="2024-03" db="EMBL/GenBank/DDBJ databases">
        <title>The Acrasis kona genome and developmental transcriptomes reveal deep origins of eukaryotic multicellular pathways.</title>
        <authorList>
            <person name="Sheikh S."/>
            <person name="Fu C.-J."/>
            <person name="Brown M.W."/>
            <person name="Baldauf S.L."/>
        </authorList>
    </citation>
    <scope>NUCLEOTIDE SEQUENCE [LARGE SCALE GENOMIC DNA]</scope>
    <source>
        <strain evidence="8 9">ATCC MYA-3509</strain>
    </source>
</reference>
<dbReference type="Gene3D" id="1.25.40.570">
    <property type="match status" value="1"/>
</dbReference>
<dbReference type="InterPro" id="IPR019585">
    <property type="entry name" value="Rpn7/CSN1"/>
</dbReference>
<dbReference type="AlphaFoldDB" id="A0AAW2YN38"/>
<comment type="caution">
    <text evidence="8">The sequence shown here is derived from an EMBL/GenBank/DDBJ whole genome shotgun (WGS) entry which is preliminary data.</text>
</comment>
<dbReference type="SUPFAM" id="SSF46785">
    <property type="entry name" value="Winged helix' DNA-binding domain"/>
    <property type="match status" value="1"/>
</dbReference>
<comment type="subcellular location">
    <subcellularLocation>
        <location evidence="2">Cytoplasm</location>
    </subcellularLocation>
    <subcellularLocation>
        <location evidence="1">Nucleus</location>
    </subcellularLocation>
</comment>
<evidence type="ECO:0000256" key="3">
    <source>
        <dbReference type="ARBA" id="ARBA00008793"/>
    </source>
</evidence>
<accession>A0AAW2YN38</accession>
<evidence type="ECO:0000259" key="7">
    <source>
        <dbReference type="PROSITE" id="PS50250"/>
    </source>
</evidence>
<dbReference type="Pfam" id="PF10602">
    <property type="entry name" value="RPN7"/>
    <property type="match status" value="1"/>
</dbReference>
<dbReference type="Proteomes" id="UP001431209">
    <property type="component" value="Unassembled WGS sequence"/>
</dbReference>
<evidence type="ECO:0000256" key="2">
    <source>
        <dbReference type="ARBA" id="ARBA00004496"/>
    </source>
</evidence>
<evidence type="ECO:0000256" key="6">
    <source>
        <dbReference type="ARBA" id="ARBA00023242"/>
    </source>
</evidence>
<protein>
    <submittedName>
        <fullName evidence="8">COP9 signalosome complex subunit 1</fullName>
    </submittedName>
</protein>
<name>A0AAW2YN38_9EUKA</name>
<keyword evidence="9" id="KW-1185">Reference proteome</keyword>
<dbReference type="PROSITE" id="PS50250">
    <property type="entry name" value="PCI"/>
    <property type="match status" value="1"/>
</dbReference>
<keyword evidence="5" id="KW-0736">Signalosome</keyword>
<dbReference type="SMART" id="SM00088">
    <property type="entry name" value="PINT"/>
    <property type="match status" value="1"/>
</dbReference>
<evidence type="ECO:0000313" key="9">
    <source>
        <dbReference type="Proteomes" id="UP001431209"/>
    </source>
</evidence>
<dbReference type="EMBL" id="JAOPGA020000191">
    <property type="protein sequence ID" value="KAL0477532.1"/>
    <property type="molecule type" value="Genomic_DNA"/>
</dbReference>
<comment type="similarity">
    <text evidence="3">Belongs to the CSN1 family.</text>
</comment>
<dbReference type="InterPro" id="IPR000717">
    <property type="entry name" value="PCI_dom"/>
</dbReference>
<dbReference type="InterPro" id="IPR036390">
    <property type="entry name" value="WH_DNA-bd_sf"/>
</dbReference>
<keyword evidence="6" id="KW-0539">Nucleus</keyword>
<proteinExistence type="inferred from homology"/>
<dbReference type="PANTHER" id="PTHR14145">
    <property type="entry name" value="26S PROTESOME SUBUNIT 6"/>
    <property type="match status" value="1"/>
</dbReference>